<dbReference type="InterPro" id="IPR003599">
    <property type="entry name" value="Ig_sub"/>
</dbReference>
<evidence type="ECO:0000313" key="17">
    <source>
        <dbReference type="RefSeq" id="XP_028384975.1"/>
    </source>
</evidence>
<keyword evidence="9" id="KW-1015">Disulfide bond</keyword>
<dbReference type="InterPro" id="IPR013098">
    <property type="entry name" value="Ig_I-set"/>
</dbReference>
<dbReference type="RefSeq" id="XP_028384975.1">
    <property type="nucleotide sequence ID" value="XM_028529174.2"/>
</dbReference>
<keyword evidence="5" id="KW-0677">Repeat</keyword>
<keyword evidence="3 14" id="KW-0732">Signal</keyword>
<keyword evidence="4" id="KW-0430">Lectin</keyword>
<dbReference type="InterPro" id="IPR007110">
    <property type="entry name" value="Ig-like_dom"/>
</dbReference>
<protein>
    <submittedName>
        <fullName evidence="17">Sialic acid-binding Ig-like lectin 5</fullName>
    </submittedName>
</protein>
<dbReference type="PANTHER" id="PTHR12035:SF125">
    <property type="entry name" value="SIALIC ACID-BINDING IG-LIKE LECTIN 5"/>
    <property type="match status" value="1"/>
</dbReference>
<dbReference type="InterPro" id="IPR013783">
    <property type="entry name" value="Ig-like_fold"/>
</dbReference>
<dbReference type="AlphaFoldDB" id="A0A6J2N4T5"/>
<dbReference type="GO" id="GO:0030246">
    <property type="term" value="F:carbohydrate binding"/>
    <property type="evidence" value="ECO:0007669"/>
    <property type="project" value="UniProtKB-KW"/>
</dbReference>
<dbReference type="InterPro" id="IPR051036">
    <property type="entry name" value="SIGLEC"/>
</dbReference>
<proteinExistence type="inferred from homology"/>
<dbReference type="Gene3D" id="2.60.40.10">
    <property type="entry name" value="Immunoglobulins"/>
    <property type="match status" value="3"/>
</dbReference>
<evidence type="ECO:0000256" key="1">
    <source>
        <dbReference type="ARBA" id="ARBA00004479"/>
    </source>
</evidence>
<evidence type="ECO:0000259" key="15">
    <source>
        <dbReference type="PROSITE" id="PS50835"/>
    </source>
</evidence>
<evidence type="ECO:0000256" key="13">
    <source>
        <dbReference type="SAM" id="Phobius"/>
    </source>
</evidence>
<keyword evidence="11" id="KW-0393">Immunoglobulin domain</keyword>
<dbReference type="GO" id="GO:0005886">
    <property type="term" value="C:plasma membrane"/>
    <property type="evidence" value="ECO:0007669"/>
    <property type="project" value="TreeGrafter"/>
</dbReference>
<name>A0A6J2N4T5_9CHIR</name>
<evidence type="ECO:0000256" key="2">
    <source>
        <dbReference type="ARBA" id="ARBA00022692"/>
    </source>
</evidence>
<dbReference type="InterPro" id="IPR036179">
    <property type="entry name" value="Ig-like_dom_sf"/>
</dbReference>
<accession>A0A6J2N4T5</accession>
<dbReference type="PANTHER" id="PTHR12035">
    <property type="entry name" value="SIALIC ACID BINDING IMMUNOGLOBULIN-LIKE LECTIN"/>
    <property type="match status" value="1"/>
</dbReference>
<dbReference type="Proteomes" id="UP000504628">
    <property type="component" value="Chromosome 12"/>
</dbReference>
<keyword evidence="2 13" id="KW-0812">Transmembrane</keyword>
<dbReference type="InterPro" id="IPR003006">
    <property type="entry name" value="Ig/MHC_CS"/>
</dbReference>
<feature type="transmembrane region" description="Helical" evidence="13">
    <location>
        <begin position="439"/>
        <end position="466"/>
    </location>
</feature>
<evidence type="ECO:0000256" key="14">
    <source>
        <dbReference type="SAM" id="SignalP"/>
    </source>
</evidence>
<comment type="similarity">
    <text evidence="12">Belongs to the immunoglobulin superfamily. SIGLEC (sialic acid binding Ig-like lectin) family.</text>
</comment>
<evidence type="ECO:0000256" key="5">
    <source>
        <dbReference type="ARBA" id="ARBA00022737"/>
    </source>
</evidence>
<dbReference type="InterPro" id="IPR003598">
    <property type="entry name" value="Ig_sub2"/>
</dbReference>
<keyword evidence="10" id="KW-0325">Glycoprotein</keyword>
<dbReference type="PROSITE" id="PS00290">
    <property type="entry name" value="IG_MHC"/>
    <property type="match status" value="1"/>
</dbReference>
<keyword evidence="6" id="KW-0130">Cell adhesion</keyword>
<feature type="domain" description="Ig-like" evidence="15">
    <location>
        <begin position="235"/>
        <end position="331"/>
    </location>
</feature>
<evidence type="ECO:0000256" key="8">
    <source>
        <dbReference type="ARBA" id="ARBA00023136"/>
    </source>
</evidence>
<dbReference type="InterPro" id="IPR013106">
    <property type="entry name" value="Ig_V-set"/>
</dbReference>
<evidence type="ECO:0000256" key="9">
    <source>
        <dbReference type="ARBA" id="ARBA00023157"/>
    </source>
</evidence>
<evidence type="ECO:0000256" key="12">
    <source>
        <dbReference type="ARBA" id="ARBA00038361"/>
    </source>
</evidence>
<dbReference type="GeneID" id="114510633"/>
<dbReference type="InParanoid" id="A0A6J2N4T5"/>
<dbReference type="FunCoup" id="A0A6J2N4T5">
    <property type="interactions" value="4"/>
</dbReference>
<dbReference type="PROSITE" id="PS50835">
    <property type="entry name" value="IG_LIKE"/>
    <property type="match status" value="2"/>
</dbReference>
<evidence type="ECO:0000256" key="11">
    <source>
        <dbReference type="ARBA" id="ARBA00023319"/>
    </source>
</evidence>
<dbReference type="OrthoDB" id="10012075at2759"/>
<feature type="domain" description="Ig-like" evidence="15">
    <location>
        <begin position="145"/>
        <end position="222"/>
    </location>
</feature>
<reference evidence="17" key="1">
    <citation type="submission" date="2025-08" db="UniProtKB">
        <authorList>
            <consortium name="RefSeq"/>
        </authorList>
    </citation>
    <scope>IDENTIFICATION</scope>
    <source>
        <tissue evidence="17">Muscle</tissue>
    </source>
</reference>
<dbReference type="SMART" id="SM00409">
    <property type="entry name" value="IG"/>
    <property type="match status" value="3"/>
</dbReference>
<dbReference type="KEGG" id="pdic:114510633"/>
<sequence length="480" mass="53349">MVPLLLLPLLWGGSLQEQAGYELGVQQLVNVQEGLCIHVPCSFSYPWFPWYSSGELYTHWYRVGDNTRYVHPVATNNPQKAVKLDTKGRFLLADPRTNNCSLNIRETRKSDTGTYVFRVERGRNVQYTYQDKKLTLWVTELTQKPDILIQEPLKSGHPTELTCSLPGSCQGGISPSFAWVGAGIDSLDHQNLHSSVLTFTPRPQDHGMNLTCQVKLQGSRVTTERTIWLNVFYAPQSLTIGMSFRNVTALKIVRDTLIPILEGESLHLLCVSDSNPPAQLSWFRGSPALNTIPISTTGILELPQIRAGEEGKFTCQAQHLLGSQNISLSLSVVYPPWLLGPSCSWEDECLHCSCSSQAQPAPLLRWRLGDVLLEGQPSNASYKVTCSSAGPWTNSSLSLSAGLSTHFRLNCEAENVHGTQRASVLLPPRYRPREQQGSWPLVLTLIRGALMGVGFLLTYGLTWLYYTRCGGPQRIKPTPD</sequence>
<comment type="subcellular location">
    <subcellularLocation>
        <location evidence="1">Membrane</location>
        <topology evidence="1">Single-pass type I membrane protein</topology>
    </subcellularLocation>
</comment>
<evidence type="ECO:0000256" key="4">
    <source>
        <dbReference type="ARBA" id="ARBA00022734"/>
    </source>
</evidence>
<feature type="signal peptide" evidence="14">
    <location>
        <begin position="1"/>
        <end position="16"/>
    </location>
</feature>
<gene>
    <name evidence="17" type="primary">LOC114510633</name>
</gene>
<dbReference type="GO" id="GO:0033691">
    <property type="term" value="F:sialic acid binding"/>
    <property type="evidence" value="ECO:0007669"/>
    <property type="project" value="TreeGrafter"/>
</dbReference>
<evidence type="ECO:0000256" key="7">
    <source>
        <dbReference type="ARBA" id="ARBA00022989"/>
    </source>
</evidence>
<organism evidence="16 17">
    <name type="scientific">Phyllostomus discolor</name>
    <name type="common">pale spear-nosed bat</name>
    <dbReference type="NCBI Taxonomy" id="89673"/>
    <lineage>
        <taxon>Eukaryota</taxon>
        <taxon>Metazoa</taxon>
        <taxon>Chordata</taxon>
        <taxon>Craniata</taxon>
        <taxon>Vertebrata</taxon>
        <taxon>Euteleostomi</taxon>
        <taxon>Mammalia</taxon>
        <taxon>Eutheria</taxon>
        <taxon>Laurasiatheria</taxon>
        <taxon>Chiroptera</taxon>
        <taxon>Yangochiroptera</taxon>
        <taxon>Phyllostomidae</taxon>
        <taxon>Phyllostominae</taxon>
        <taxon>Phyllostomus</taxon>
    </lineage>
</organism>
<keyword evidence="8 13" id="KW-0472">Membrane</keyword>
<evidence type="ECO:0000256" key="10">
    <source>
        <dbReference type="ARBA" id="ARBA00023180"/>
    </source>
</evidence>
<dbReference type="SUPFAM" id="SSF48726">
    <property type="entry name" value="Immunoglobulin"/>
    <property type="match status" value="4"/>
</dbReference>
<feature type="chain" id="PRO_5027046522" evidence="14">
    <location>
        <begin position="17"/>
        <end position="480"/>
    </location>
</feature>
<keyword evidence="7 13" id="KW-1133">Transmembrane helix</keyword>
<evidence type="ECO:0000256" key="6">
    <source>
        <dbReference type="ARBA" id="ARBA00022889"/>
    </source>
</evidence>
<dbReference type="FunFam" id="2.60.40.10:FF:000829">
    <property type="entry name" value="Sialic acid-binding Ig-like lectin 8"/>
    <property type="match status" value="1"/>
</dbReference>
<dbReference type="Pfam" id="PF07679">
    <property type="entry name" value="I-set"/>
    <property type="match status" value="1"/>
</dbReference>
<evidence type="ECO:0000313" key="16">
    <source>
        <dbReference type="Proteomes" id="UP000504628"/>
    </source>
</evidence>
<dbReference type="GO" id="GO:0007155">
    <property type="term" value="P:cell adhesion"/>
    <property type="evidence" value="ECO:0007669"/>
    <property type="project" value="UniProtKB-KW"/>
</dbReference>
<evidence type="ECO:0000256" key="3">
    <source>
        <dbReference type="ARBA" id="ARBA00022729"/>
    </source>
</evidence>
<keyword evidence="16" id="KW-1185">Reference proteome</keyword>
<dbReference type="SMART" id="SM00408">
    <property type="entry name" value="IGc2"/>
    <property type="match status" value="1"/>
</dbReference>
<dbReference type="Pfam" id="PF07686">
    <property type="entry name" value="V-set"/>
    <property type="match status" value="1"/>
</dbReference>